<dbReference type="InterPro" id="IPR019236">
    <property type="entry name" value="APP1_cat"/>
</dbReference>
<dbReference type="PANTHER" id="PTHR28208:SF3">
    <property type="entry name" value="PHOSPHATIDATE PHOSPHATASE APP1"/>
    <property type="match status" value="1"/>
</dbReference>
<dbReference type="Proteomes" id="UP000216339">
    <property type="component" value="Unassembled WGS sequence"/>
</dbReference>
<evidence type="ECO:0000259" key="1">
    <source>
        <dbReference type="Pfam" id="PF09949"/>
    </source>
</evidence>
<name>A0A271J185_9BACT</name>
<proteinExistence type="predicted"/>
<dbReference type="Pfam" id="PF09949">
    <property type="entry name" value="APP1_cat"/>
    <property type="match status" value="1"/>
</dbReference>
<keyword evidence="3" id="KW-1185">Reference proteome</keyword>
<dbReference type="InterPro" id="IPR052935">
    <property type="entry name" value="Mg2+_PAP"/>
</dbReference>
<dbReference type="EMBL" id="MQWD01000001">
    <property type="protein sequence ID" value="PAP76715.1"/>
    <property type="molecule type" value="Genomic_DNA"/>
</dbReference>
<gene>
    <name evidence="2" type="ORF">BSZ37_09820</name>
</gene>
<dbReference type="PANTHER" id="PTHR28208">
    <property type="entry name" value="PHOSPHATIDATE PHOSPHATASE APP1"/>
    <property type="match status" value="1"/>
</dbReference>
<protein>
    <recommendedName>
        <fullName evidence="1">Phosphatidate phosphatase APP1 catalytic domain-containing protein</fullName>
    </recommendedName>
</protein>
<accession>A0A271J185</accession>
<dbReference type="AlphaFoldDB" id="A0A271J185"/>
<reference evidence="2 3" key="1">
    <citation type="submission" date="2016-11" db="EMBL/GenBank/DDBJ databases">
        <title>Study of marine rhodopsin-containing bacteria.</title>
        <authorList>
            <person name="Yoshizawa S."/>
            <person name="Kumagai Y."/>
            <person name="Kogure K."/>
        </authorList>
    </citation>
    <scope>NUCLEOTIDE SEQUENCE [LARGE SCALE GENOMIC DNA]</scope>
    <source>
        <strain evidence="2 3">SAORIC-28</strain>
    </source>
</reference>
<dbReference type="GO" id="GO:0008195">
    <property type="term" value="F:phosphatidate phosphatase activity"/>
    <property type="evidence" value="ECO:0007669"/>
    <property type="project" value="InterPro"/>
</dbReference>
<evidence type="ECO:0000313" key="3">
    <source>
        <dbReference type="Proteomes" id="UP000216339"/>
    </source>
</evidence>
<dbReference type="OrthoDB" id="9789875at2"/>
<feature type="domain" description="Phosphatidate phosphatase APP1 catalytic" evidence="1">
    <location>
        <begin position="155"/>
        <end position="308"/>
    </location>
</feature>
<evidence type="ECO:0000313" key="2">
    <source>
        <dbReference type="EMBL" id="PAP76715.1"/>
    </source>
</evidence>
<organism evidence="2 3">
    <name type="scientific">Rubrivirga marina</name>
    <dbReference type="NCBI Taxonomy" id="1196024"/>
    <lineage>
        <taxon>Bacteria</taxon>
        <taxon>Pseudomonadati</taxon>
        <taxon>Rhodothermota</taxon>
        <taxon>Rhodothermia</taxon>
        <taxon>Rhodothermales</taxon>
        <taxon>Rubricoccaceae</taxon>
        <taxon>Rubrivirga</taxon>
    </lineage>
</organism>
<sequence>MPNPFLSALVAAERAVDHSVSRIRRRFGLWDDLHVLPYHGLGRPDRVRLLGRVLDDEEVDHEGALTRWESVRLNARRFLSDEVPHARLAVTLGRRTVEVTTDDDGFYDLDLAADLPDGPLWREAVVRLLEPAEADRPAPEVVHRFQVPPPGARFVLVSDLDDTVVRTGATDKIRFARVVMLNNATTREVFPGVGAWYRALGEEGGVATNPVVYLSSSPWNLYRQFVGTLEHRDVPPGAVYLKNFGVDPGVFIKSGHLDHKLARIREVLSFYPDLPAVLVGDSGQEDAEIYQQAVARYPGRVRAVFIRDVGDPARTREVDRIARDVEARGVPMRRIETTAEAAEAAAELGLIEARAVERVREAAARERGEVDGSA</sequence>
<comment type="caution">
    <text evidence="2">The sequence shown here is derived from an EMBL/GenBank/DDBJ whole genome shotgun (WGS) entry which is preliminary data.</text>
</comment>
<dbReference type="RefSeq" id="WP_095510379.1">
    <property type="nucleotide sequence ID" value="NZ_MQWD01000001.1"/>
</dbReference>